<evidence type="ECO:0000256" key="5">
    <source>
        <dbReference type="SAM" id="Phobius"/>
    </source>
</evidence>
<dbReference type="InterPro" id="IPR032808">
    <property type="entry name" value="DoxX"/>
</dbReference>
<accession>A0A8X8LBL0</accession>
<evidence type="ECO:0000313" key="6">
    <source>
        <dbReference type="EMBL" id="SDX00731.1"/>
    </source>
</evidence>
<dbReference type="Pfam" id="PF13564">
    <property type="entry name" value="DoxX_2"/>
    <property type="match status" value="1"/>
</dbReference>
<evidence type="ECO:0000256" key="3">
    <source>
        <dbReference type="ARBA" id="ARBA00022989"/>
    </source>
</evidence>
<feature type="transmembrane region" description="Helical" evidence="5">
    <location>
        <begin position="54"/>
        <end position="72"/>
    </location>
</feature>
<keyword evidence="4 5" id="KW-0472">Membrane</keyword>
<evidence type="ECO:0000256" key="1">
    <source>
        <dbReference type="ARBA" id="ARBA00004141"/>
    </source>
</evidence>
<comment type="caution">
    <text evidence="6">The sequence shown here is derived from an EMBL/GenBank/DDBJ whole genome shotgun (WGS) entry which is preliminary data.</text>
</comment>
<dbReference type="GO" id="GO:0016020">
    <property type="term" value="C:membrane"/>
    <property type="evidence" value="ECO:0007669"/>
    <property type="project" value="UniProtKB-SubCell"/>
</dbReference>
<sequence length="106" mass="12256">MVIAGYYDASGNRAVIEYAKHLGYPPYFIEWIGWCKIIGVILFLIPKMPKLREWCYAGFSFELLSGLISHIVSKDAFWIVMMPIIATMLLTTSYISYHYHLKGSQR</sequence>
<gene>
    <name evidence="6" type="ORF">SAMN05444410_10819</name>
</gene>
<evidence type="ECO:0000256" key="4">
    <source>
        <dbReference type="ARBA" id="ARBA00023136"/>
    </source>
</evidence>
<feature type="transmembrane region" description="Helical" evidence="5">
    <location>
        <begin position="27"/>
        <end position="45"/>
    </location>
</feature>
<evidence type="ECO:0000313" key="7">
    <source>
        <dbReference type="Proteomes" id="UP000198711"/>
    </source>
</evidence>
<dbReference type="Proteomes" id="UP000198711">
    <property type="component" value="Unassembled WGS sequence"/>
</dbReference>
<evidence type="ECO:0000256" key="2">
    <source>
        <dbReference type="ARBA" id="ARBA00022692"/>
    </source>
</evidence>
<dbReference type="EMBL" id="FNNO01000008">
    <property type="protein sequence ID" value="SDX00731.1"/>
    <property type="molecule type" value="Genomic_DNA"/>
</dbReference>
<dbReference type="AlphaFoldDB" id="A0A8X8LBL0"/>
<feature type="transmembrane region" description="Helical" evidence="5">
    <location>
        <begin position="78"/>
        <end position="97"/>
    </location>
</feature>
<keyword evidence="3 5" id="KW-1133">Transmembrane helix</keyword>
<proteinExistence type="predicted"/>
<keyword evidence="7" id="KW-1185">Reference proteome</keyword>
<organism evidence="6 7">
    <name type="scientific">Hydrobacter penzbergensis</name>
    <dbReference type="NCBI Taxonomy" id="1235997"/>
    <lineage>
        <taxon>Bacteria</taxon>
        <taxon>Pseudomonadati</taxon>
        <taxon>Bacteroidota</taxon>
        <taxon>Chitinophagia</taxon>
        <taxon>Chitinophagales</taxon>
        <taxon>Chitinophagaceae</taxon>
        <taxon>Hydrobacter</taxon>
    </lineage>
</organism>
<keyword evidence="2 5" id="KW-0812">Transmembrane</keyword>
<name>A0A8X8LBL0_9BACT</name>
<protein>
    <submittedName>
        <fullName evidence="6">DoxX-like family protein</fullName>
    </submittedName>
</protein>
<reference evidence="6 7" key="1">
    <citation type="submission" date="2016-10" db="EMBL/GenBank/DDBJ databases">
        <authorList>
            <person name="Varghese N."/>
            <person name="Submissions S."/>
        </authorList>
    </citation>
    <scope>NUCLEOTIDE SEQUENCE [LARGE SCALE GENOMIC DNA]</scope>
    <source>
        <strain evidence="6 7">DSM 25353</strain>
    </source>
</reference>
<comment type="subcellular location">
    <subcellularLocation>
        <location evidence="1">Membrane</location>
        <topology evidence="1">Multi-pass membrane protein</topology>
    </subcellularLocation>
</comment>